<protein>
    <submittedName>
        <fullName evidence="2">Uncharacterized protein</fullName>
    </submittedName>
</protein>
<keyword evidence="1" id="KW-1133">Transmembrane helix</keyword>
<dbReference type="OrthoDB" id="5880549at2"/>
<name>A0A2S7X4P4_9GAMM</name>
<feature type="transmembrane region" description="Helical" evidence="1">
    <location>
        <begin position="34"/>
        <end position="55"/>
    </location>
</feature>
<keyword evidence="1" id="KW-0812">Transmembrane</keyword>
<keyword evidence="1" id="KW-0472">Membrane</keyword>
<gene>
    <name evidence="2" type="ORF">BTO22_16335</name>
</gene>
<dbReference type="EMBL" id="MSCO01000002">
    <property type="protein sequence ID" value="PQJ85045.1"/>
    <property type="molecule type" value="Genomic_DNA"/>
</dbReference>
<accession>A0A2S7X4P4</accession>
<dbReference type="Proteomes" id="UP000239263">
    <property type="component" value="Unassembled WGS sequence"/>
</dbReference>
<reference evidence="2 3" key="1">
    <citation type="submission" date="2016-12" db="EMBL/GenBank/DDBJ databases">
        <title>Diversity of luminous bacteria.</title>
        <authorList>
            <person name="Yoshizawa S."/>
            <person name="Kogure K."/>
        </authorList>
    </citation>
    <scope>NUCLEOTIDE SEQUENCE [LARGE SCALE GENOMIC DNA]</scope>
    <source>
        <strain evidence="2 3">ATCC 33715</strain>
    </source>
</reference>
<dbReference type="AlphaFoldDB" id="A0A2S7X4P4"/>
<organism evidence="2 3">
    <name type="scientific">Aliivibrio sifiae</name>
    <dbReference type="NCBI Taxonomy" id="566293"/>
    <lineage>
        <taxon>Bacteria</taxon>
        <taxon>Pseudomonadati</taxon>
        <taxon>Pseudomonadota</taxon>
        <taxon>Gammaproteobacteria</taxon>
        <taxon>Vibrionales</taxon>
        <taxon>Vibrionaceae</taxon>
        <taxon>Aliivibrio</taxon>
    </lineage>
</organism>
<evidence type="ECO:0000256" key="1">
    <source>
        <dbReference type="SAM" id="Phobius"/>
    </source>
</evidence>
<evidence type="ECO:0000313" key="2">
    <source>
        <dbReference type="EMBL" id="PQJ85045.1"/>
    </source>
</evidence>
<proteinExistence type="predicted"/>
<comment type="caution">
    <text evidence="2">The sequence shown here is derived from an EMBL/GenBank/DDBJ whole genome shotgun (WGS) entry which is preliminary data.</text>
</comment>
<sequence>MVSIGAGGLFSYFCFIYPFIRKRASTDSKKFTVFMWWNALGMWSWLGVFVFGFLAKFFGTI</sequence>
<evidence type="ECO:0000313" key="3">
    <source>
        <dbReference type="Proteomes" id="UP000239263"/>
    </source>
</evidence>